<gene>
    <name evidence="2" type="ORF">ACFPIJ_55835</name>
</gene>
<feature type="region of interest" description="Disordered" evidence="1">
    <location>
        <begin position="127"/>
        <end position="160"/>
    </location>
</feature>
<evidence type="ECO:0000313" key="3">
    <source>
        <dbReference type="Proteomes" id="UP001595912"/>
    </source>
</evidence>
<sequence length="335" mass="35464">MSDAQRRWELASIPDLLGRVPQLLGFYPNDSGVVVGVRDAYIRIVAWLELPTTTGPRQAAPPSADETAAVLHHIAAQCTADDVTDLVVLGYGEQAPVVGLFDLATAVFTVRGLTIMQLVRITGGHYVEHDPQHPNGTGAPAPFDPHTGPGPAAPDAPRLPEPDRAALAAAVAPQKDTTAAMEAALLAAMARFATADDDAAPVGRTAVEEAVRVSEQGSVLDDDDAAELLVLLHDGQVRDHALLRTAGDDQRHLQLWLDLTRRAAPGFVAAPACLAAFVAWQSHQPTLARLAVDRALHEDPGNRLGVLIHAALSLGAPPELARRITARLWASGEQQ</sequence>
<proteinExistence type="predicted"/>
<reference evidence="3" key="1">
    <citation type="journal article" date="2019" name="Int. J. Syst. Evol. Microbiol.">
        <title>The Global Catalogue of Microorganisms (GCM) 10K type strain sequencing project: providing services to taxonomists for standard genome sequencing and annotation.</title>
        <authorList>
            <consortium name="The Broad Institute Genomics Platform"/>
            <consortium name="The Broad Institute Genome Sequencing Center for Infectious Disease"/>
            <person name="Wu L."/>
            <person name="Ma J."/>
        </authorList>
    </citation>
    <scope>NUCLEOTIDE SEQUENCE [LARGE SCALE GENOMIC DNA]</scope>
    <source>
        <strain evidence="3">CGMCC 4.7152</strain>
    </source>
</reference>
<organism evidence="2 3">
    <name type="scientific">Dactylosporangium cerinum</name>
    <dbReference type="NCBI Taxonomy" id="1434730"/>
    <lineage>
        <taxon>Bacteria</taxon>
        <taxon>Bacillati</taxon>
        <taxon>Actinomycetota</taxon>
        <taxon>Actinomycetes</taxon>
        <taxon>Micromonosporales</taxon>
        <taxon>Micromonosporaceae</taxon>
        <taxon>Dactylosporangium</taxon>
    </lineage>
</organism>
<dbReference type="Pfam" id="PF13830">
    <property type="entry name" value="DUF4192"/>
    <property type="match status" value="1"/>
</dbReference>
<dbReference type="Proteomes" id="UP001595912">
    <property type="component" value="Unassembled WGS sequence"/>
</dbReference>
<name>A0ABV9WHR0_9ACTN</name>
<keyword evidence="3" id="KW-1185">Reference proteome</keyword>
<evidence type="ECO:0000313" key="2">
    <source>
        <dbReference type="EMBL" id="MFC5007067.1"/>
    </source>
</evidence>
<protein>
    <submittedName>
        <fullName evidence="2">DUF4192 domain-containing protein</fullName>
    </submittedName>
</protein>
<dbReference type="EMBL" id="JBHSIU010000111">
    <property type="protein sequence ID" value="MFC5007067.1"/>
    <property type="molecule type" value="Genomic_DNA"/>
</dbReference>
<evidence type="ECO:0000256" key="1">
    <source>
        <dbReference type="SAM" id="MobiDB-lite"/>
    </source>
</evidence>
<comment type="caution">
    <text evidence="2">The sequence shown here is derived from an EMBL/GenBank/DDBJ whole genome shotgun (WGS) entry which is preliminary data.</text>
</comment>
<dbReference type="InterPro" id="IPR025447">
    <property type="entry name" value="DUF4192"/>
</dbReference>
<accession>A0ABV9WHR0</accession>
<dbReference type="RefSeq" id="WP_380127718.1">
    <property type="nucleotide sequence ID" value="NZ_JBHSIU010000111.1"/>
</dbReference>